<dbReference type="InterPro" id="IPR023210">
    <property type="entry name" value="NADP_OxRdtase_dom"/>
</dbReference>
<dbReference type="InterPro" id="IPR018170">
    <property type="entry name" value="Aldo/ket_reductase_CS"/>
</dbReference>
<dbReference type="Proteomes" id="UP000812844">
    <property type="component" value="Unassembled WGS sequence"/>
</dbReference>
<evidence type="ECO:0000256" key="1">
    <source>
        <dbReference type="ARBA" id="ARBA00022857"/>
    </source>
</evidence>
<name>A0ABS6W7U7_9BIFI</name>
<evidence type="ECO:0000313" key="5">
    <source>
        <dbReference type="Proteomes" id="UP000812844"/>
    </source>
</evidence>
<proteinExistence type="predicted"/>
<sequence>MRKARDASPAEATKQADTAIAAEPSGAAASVALNNGVAMPQTGLGVFQVTDEAQCRDSVLAALRIGYRLIDTAACYGNERAVGAALRDGGVPRGEVFLTSKVWIQDAGHDRTLRSFERTLENLGTDYLDLYLIHMPYGDYHGSWEAMQELLAAGRVRAIGVCNFLPDRLADLILSHDVTPAVNQIELHPFCQQRRLRALMERYGIAPMAWAPFCEGRRGLFADETLAAIGAQYGKTPAQVVLRWLRQEGVVAIPKSVHEDRIAQNFDIDDFTLSPADLARIDAMDEGHPVILDVPDVLEVYRLHGITFEQ</sequence>
<evidence type="ECO:0000256" key="2">
    <source>
        <dbReference type="ARBA" id="ARBA00023002"/>
    </source>
</evidence>
<evidence type="ECO:0000313" key="4">
    <source>
        <dbReference type="EMBL" id="MBW3081826.1"/>
    </source>
</evidence>
<keyword evidence="2" id="KW-0560">Oxidoreductase</keyword>
<dbReference type="PANTHER" id="PTHR43827:SF3">
    <property type="entry name" value="NADP-DEPENDENT OXIDOREDUCTASE DOMAIN-CONTAINING PROTEIN"/>
    <property type="match status" value="1"/>
</dbReference>
<accession>A0ABS6W7U7</accession>
<dbReference type="Pfam" id="PF00248">
    <property type="entry name" value="Aldo_ket_red"/>
    <property type="match status" value="1"/>
</dbReference>
<organism evidence="4 5">
    <name type="scientific">Bifidobacterium phasiani</name>
    <dbReference type="NCBI Taxonomy" id="2834431"/>
    <lineage>
        <taxon>Bacteria</taxon>
        <taxon>Bacillati</taxon>
        <taxon>Actinomycetota</taxon>
        <taxon>Actinomycetes</taxon>
        <taxon>Bifidobacteriales</taxon>
        <taxon>Bifidobacteriaceae</taxon>
        <taxon>Bifidobacterium</taxon>
    </lineage>
</organism>
<evidence type="ECO:0000259" key="3">
    <source>
        <dbReference type="Pfam" id="PF00248"/>
    </source>
</evidence>
<dbReference type="PANTHER" id="PTHR43827">
    <property type="entry name" value="2,5-DIKETO-D-GLUCONIC ACID REDUCTASE"/>
    <property type="match status" value="1"/>
</dbReference>
<feature type="domain" description="NADP-dependent oxidoreductase" evidence="3">
    <location>
        <begin position="50"/>
        <end position="285"/>
    </location>
</feature>
<dbReference type="PROSITE" id="PS00798">
    <property type="entry name" value="ALDOKETO_REDUCTASE_1"/>
    <property type="match status" value="1"/>
</dbReference>
<dbReference type="InterPro" id="IPR020471">
    <property type="entry name" value="AKR"/>
</dbReference>
<protein>
    <submittedName>
        <fullName evidence="4">Aldo/keto reductase</fullName>
    </submittedName>
</protein>
<keyword evidence="1" id="KW-0521">NADP</keyword>
<reference evidence="4 5" key="1">
    <citation type="submission" date="2021-05" db="EMBL/GenBank/DDBJ databases">
        <title>Phylogenetic classification of ten novel species belonging to the genus Bifidobacterium comprising B. colchicus sp. nov., B. abeli sp. nov., B. bicoloris sp. nov., B. guerezis sp. nov., B. rosaliae sp. nov., B. santillanensis sp. nov., B. argentati sp. nov., B. amazzoni sp. nov., B. pluviali sp. nov., and B. pinnaculum sp. nov.</title>
        <authorList>
            <person name="Lugli G.A."/>
            <person name="Ruiz Garcia L."/>
            <person name="Margolles A."/>
            <person name="Ventura M."/>
        </authorList>
    </citation>
    <scope>NUCLEOTIDE SEQUENCE [LARGE SCALE GENOMIC DNA]</scope>
    <source>
        <strain evidence="4 5">6T3</strain>
    </source>
</reference>
<dbReference type="PROSITE" id="PS00062">
    <property type="entry name" value="ALDOKETO_REDUCTASE_2"/>
    <property type="match status" value="1"/>
</dbReference>
<dbReference type="PIRSF" id="PIRSF000097">
    <property type="entry name" value="AKR"/>
    <property type="match status" value="1"/>
</dbReference>
<dbReference type="PROSITE" id="PS00063">
    <property type="entry name" value="ALDOKETO_REDUCTASE_3"/>
    <property type="match status" value="1"/>
</dbReference>
<dbReference type="EMBL" id="JAHBBD010000001">
    <property type="protein sequence ID" value="MBW3081826.1"/>
    <property type="molecule type" value="Genomic_DNA"/>
</dbReference>
<dbReference type="CDD" id="cd19133">
    <property type="entry name" value="AKR_AKR5F1"/>
    <property type="match status" value="1"/>
</dbReference>
<keyword evidence="5" id="KW-1185">Reference proteome</keyword>
<gene>
    <name evidence="4" type="ORF">KIH73_00245</name>
</gene>
<comment type="caution">
    <text evidence="4">The sequence shown here is derived from an EMBL/GenBank/DDBJ whole genome shotgun (WGS) entry which is preliminary data.</text>
</comment>